<gene>
    <name evidence="1" type="ORF">BMR1_02g01125</name>
</gene>
<accession>I7I8N2</accession>
<dbReference type="AlphaFoldDB" id="I7I8N2"/>
<dbReference type="KEGG" id="bmic:BMR1_02g01125"/>
<organism evidence="1 2">
    <name type="scientific">Babesia microti (strain RI)</name>
    <dbReference type="NCBI Taxonomy" id="1133968"/>
    <lineage>
        <taxon>Eukaryota</taxon>
        <taxon>Sar</taxon>
        <taxon>Alveolata</taxon>
        <taxon>Apicomplexa</taxon>
        <taxon>Aconoidasida</taxon>
        <taxon>Piroplasmida</taxon>
        <taxon>Babesiidae</taxon>
        <taxon>Babesia</taxon>
    </lineage>
</organism>
<dbReference type="RefSeq" id="XP_012647997.1">
    <property type="nucleotide sequence ID" value="XM_012792543.1"/>
</dbReference>
<reference evidence="1 2" key="2">
    <citation type="journal article" date="2013" name="PLoS ONE">
        <title>Whole genome mapping and re-organization of the nuclear and mitochondrial genomes of Babesia microti isolates.</title>
        <authorList>
            <person name="Cornillot E."/>
            <person name="Dassouli A."/>
            <person name="Garg A."/>
            <person name="Pachikara N."/>
            <person name="Randazzo S."/>
            <person name="Depoix D."/>
            <person name="Carcy B."/>
            <person name="Delbecq S."/>
            <person name="Frutos R."/>
            <person name="Silva J.C."/>
            <person name="Sutton R."/>
            <person name="Krause P.J."/>
            <person name="Mamoun C.B."/>
        </authorList>
    </citation>
    <scope>NUCLEOTIDE SEQUENCE [LARGE SCALE GENOMIC DNA]</scope>
    <source>
        <strain evidence="1 2">RI</strain>
    </source>
</reference>
<protein>
    <submittedName>
        <fullName evidence="1">Uncharacterized protein</fullName>
    </submittedName>
</protein>
<dbReference type="Proteomes" id="UP000002899">
    <property type="component" value="Chromosome II"/>
</dbReference>
<dbReference type="GeneID" id="24424012"/>
<name>I7I8N2_BABMR</name>
<sequence length="99" mass="11803">MSRTLNYSDVYKFCAGLCNSIDESRDTNKLLICQRKCHDGMIEEGFANGHTKKLPRKHFKKRRGIFNRAKKMIFKPVRYVYRKFVPRQSMDYDTNMTNN</sequence>
<dbReference type="VEuPathDB" id="PiroplasmaDB:BMR1_02g01125"/>
<evidence type="ECO:0000313" key="1">
    <source>
        <dbReference type="EMBL" id="CCF73388.1"/>
    </source>
</evidence>
<reference evidence="1 2" key="3">
    <citation type="journal article" date="2016" name="Sci. Rep.">
        <title>Genome-wide diversity and gene expression profiling of Babesia microti isolates identify polymorphic genes that mediate host-pathogen interactions.</title>
        <authorList>
            <person name="Silva J.C."/>
            <person name="Cornillot E."/>
            <person name="McCracken C."/>
            <person name="Usmani-Brown S."/>
            <person name="Dwivedi A."/>
            <person name="Ifeonu O.O."/>
            <person name="Crabtree J."/>
            <person name="Gotia H.T."/>
            <person name="Virji A.Z."/>
            <person name="Reynes C."/>
            <person name="Colinge J."/>
            <person name="Kumar V."/>
            <person name="Lawres L."/>
            <person name="Pazzi J.E."/>
            <person name="Pablo J.V."/>
            <person name="Hung C."/>
            <person name="Brancato J."/>
            <person name="Kumari P."/>
            <person name="Orvis J."/>
            <person name="Tretina K."/>
            <person name="Chibucos M."/>
            <person name="Ott S."/>
            <person name="Sadzewicz L."/>
            <person name="Sengamalay N."/>
            <person name="Shetty A.C."/>
            <person name="Su Q."/>
            <person name="Tallon L."/>
            <person name="Fraser C.M."/>
            <person name="Frutos R."/>
            <person name="Molina D.M."/>
            <person name="Krause P.J."/>
            <person name="Ben Mamoun C."/>
        </authorList>
    </citation>
    <scope>NUCLEOTIDE SEQUENCE [LARGE SCALE GENOMIC DNA]</scope>
    <source>
        <strain evidence="1 2">RI</strain>
    </source>
</reference>
<reference evidence="1 2" key="1">
    <citation type="journal article" date="2012" name="Nucleic Acids Res.">
        <title>Sequencing of the smallest Apicomplexan genome from the human pathogen Babesia microti.</title>
        <authorList>
            <person name="Cornillot E."/>
            <person name="Hadj-Kaddour K."/>
            <person name="Dassouli A."/>
            <person name="Noel B."/>
            <person name="Ranwez V."/>
            <person name="Vacherie B."/>
            <person name="Augagneur Y."/>
            <person name="Bres V."/>
            <person name="Duclos A."/>
            <person name="Randazzo S."/>
            <person name="Carcy B."/>
            <person name="Debierre-Grockiego F."/>
            <person name="Delbecq S."/>
            <person name="Moubri-Menage K."/>
            <person name="Shams-Eldin H."/>
            <person name="Usmani-Brown S."/>
            <person name="Bringaud F."/>
            <person name="Wincker P."/>
            <person name="Vivares C.P."/>
            <person name="Schwarz R.T."/>
            <person name="Schetters T.P."/>
            <person name="Krause P.J."/>
            <person name="Gorenflot A."/>
            <person name="Berry V."/>
            <person name="Barbe V."/>
            <person name="Ben Mamoun C."/>
        </authorList>
    </citation>
    <scope>NUCLEOTIDE SEQUENCE [LARGE SCALE GENOMIC DNA]</scope>
    <source>
        <strain evidence="1 2">RI</strain>
    </source>
</reference>
<evidence type="ECO:0000313" key="2">
    <source>
        <dbReference type="Proteomes" id="UP000002899"/>
    </source>
</evidence>
<keyword evidence="2" id="KW-1185">Reference proteome</keyword>
<dbReference type="EMBL" id="FO082872">
    <property type="protein sequence ID" value="CCF73388.1"/>
    <property type="molecule type" value="Genomic_DNA"/>
</dbReference>
<proteinExistence type="predicted"/>